<evidence type="ECO:0000313" key="2">
    <source>
        <dbReference type="EMBL" id="CUU74380.1"/>
    </source>
</evidence>
<sequence>MDFWDRLGIYTYVLALGVAGGILSIFQKKKLGECKNGRCWIGGLLLGIATSVFAGYVGYEIANFIFANEKLSLAISCICAWAGTDGLLAVEQKAIDILSRKIGGGRDDFRY</sequence>
<evidence type="ECO:0000256" key="1">
    <source>
        <dbReference type="SAM" id="Phobius"/>
    </source>
</evidence>
<evidence type="ECO:0000313" key="3">
    <source>
        <dbReference type="Proteomes" id="UP000052245"/>
    </source>
</evidence>
<proteinExistence type="predicted"/>
<keyword evidence="1" id="KW-1133">Transmembrane helix</keyword>
<dbReference type="InterPro" id="IPR032126">
    <property type="entry name" value="LydA_holin"/>
</dbReference>
<protein>
    <recommendedName>
        <fullName evidence="4">Holin</fullName>
    </recommendedName>
</protein>
<feature type="transmembrane region" description="Helical" evidence="1">
    <location>
        <begin position="71"/>
        <end position="90"/>
    </location>
</feature>
<name>A0A9W5AM33_CAMHY</name>
<keyword evidence="1" id="KW-0812">Transmembrane</keyword>
<dbReference type="AlphaFoldDB" id="A0A9W5AM33"/>
<comment type="caution">
    <text evidence="2">The sequence shown here is derived from an EMBL/GenBank/DDBJ whole genome shotgun (WGS) entry which is preliminary data.</text>
</comment>
<dbReference type="Proteomes" id="UP000052245">
    <property type="component" value="Unassembled WGS sequence"/>
</dbReference>
<feature type="transmembrane region" description="Helical" evidence="1">
    <location>
        <begin position="6"/>
        <end position="26"/>
    </location>
</feature>
<evidence type="ECO:0008006" key="4">
    <source>
        <dbReference type="Google" id="ProtNLM"/>
    </source>
</evidence>
<dbReference type="Pfam" id="PF16083">
    <property type="entry name" value="Phage_holin_3_3"/>
    <property type="match status" value="1"/>
</dbReference>
<dbReference type="RefSeq" id="WP_059434481.1">
    <property type="nucleotide sequence ID" value="NZ_FAUY01000002.1"/>
</dbReference>
<keyword evidence="1" id="KW-0472">Membrane</keyword>
<gene>
    <name evidence="2" type="ORF">ERS739223_00453</name>
</gene>
<feature type="transmembrane region" description="Helical" evidence="1">
    <location>
        <begin position="38"/>
        <end position="59"/>
    </location>
</feature>
<accession>A0A9W5AM33</accession>
<dbReference type="EMBL" id="FAVC01000001">
    <property type="protein sequence ID" value="CUU74380.1"/>
    <property type="molecule type" value="Genomic_DNA"/>
</dbReference>
<organism evidence="2 3">
    <name type="scientific">Campylobacter hyointestinalis subsp. hyointestinalis</name>
    <dbReference type="NCBI Taxonomy" id="91352"/>
    <lineage>
        <taxon>Bacteria</taxon>
        <taxon>Pseudomonadati</taxon>
        <taxon>Campylobacterota</taxon>
        <taxon>Epsilonproteobacteria</taxon>
        <taxon>Campylobacterales</taxon>
        <taxon>Campylobacteraceae</taxon>
        <taxon>Campylobacter</taxon>
    </lineage>
</organism>
<reference evidence="2 3" key="1">
    <citation type="submission" date="2015-11" db="EMBL/GenBank/DDBJ databases">
        <authorList>
            <consortium name="Pathogen Informatics"/>
        </authorList>
    </citation>
    <scope>NUCLEOTIDE SEQUENCE [LARGE SCALE GENOMIC DNA]</scope>
    <source>
        <strain evidence="2 3">007A-0283</strain>
    </source>
</reference>